<name>A0AAU0MF14_9MICO</name>
<evidence type="ECO:0000256" key="2">
    <source>
        <dbReference type="PROSITE-ProRule" id="PRU00335"/>
    </source>
</evidence>
<dbReference type="EMBL" id="CP137080">
    <property type="protein sequence ID" value="WOQ69022.1"/>
    <property type="molecule type" value="Genomic_DNA"/>
</dbReference>
<evidence type="ECO:0000313" key="6">
    <source>
        <dbReference type="Proteomes" id="UP001329313"/>
    </source>
</evidence>
<evidence type="ECO:0000313" key="5">
    <source>
        <dbReference type="EMBL" id="WOQ69022.1"/>
    </source>
</evidence>
<accession>A0AAU0MF14</accession>
<feature type="domain" description="HTH tetR-type" evidence="4">
    <location>
        <begin position="5"/>
        <end position="65"/>
    </location>
</feature>
<dbReference type="InterPro" id="IPR009057">
    <property type="entry name" value="Homeodomain-like_sf"/>
</dbReference>
<sequence>MAAPRRAHARLYSAVLTLAAARPVEEISATEIAHTAGVHRSTFYEHAASPVELLRVALRIQLDRIREEHLIGGPDPIASTTRAVLAHIEEHSAIYERALLGSGGGDLRSMLSGHFHDSVVQLERSGAVRAPFDAPGSPARFLEESTARFIANGSIGILEAWLQEPAPRDPEHFLAALRGLATPLRDTSPARGPGAADAAPADPGAPSAS</sequence>
<reference evidence="5 6" key="1">
    <citation type="submission" date="2023-10" db="EMBL/GenBank/DDBJ databases">
        <title>Y20.</title>
        <authorList>
            <person name="Zhang G."/>
            <person name="Ding Y."/>
        </authorList>
    </citation>
    <scope>NUCLEOTIDE SEQUENCE [LARGE SCALE GENOMIC DNA]</scope>
    <source>
        <strain evidence="5 6">Y20</strain>
    </source>
</reference>
<dbReference type="RefSeq" id="WP_330170158.1">
    <property type="nucleotide sequence ID" value="NZ_CP137080.1"/>
</dbReference>
<evidence type="ECO:0000256" key="3">
    <source>
        <dbReference type="SAM" id="MobiDB-lite"/>
    </source>
</evidence>
<evidence type="ECO:0000259" key="4">
    <source>
        <dbReference type="PROSITE" id="PS50977"/>
    </source>
</evidence>
<dbReference type="GO" id="GO:0003677">
    <property type="term" value="F:DNA binding"/>
    <property type="evidence" value="ECO:0007669"/>
    <property type="project" value="UniProtKB-UniRule"/>
</dbReference>
<evidence type="ECO:0000256" key="1">
    <source>
        <dbReference type="ARBA" id="ARBA00023125"/>
    </source>
</evidence>
<gene>
    <name evidence="5" type="ORF">RYJ27_09950</name>
</gene>
<keyword evidence="6" id="KW-1185">Reference proteome</keyword>
<dbReference type="InterPro" id="IPR001647">
    <property type="entry name" value="HTH_TetR"/>
</dbReference>
<dbReference type="SUPFAM" id="SSF46689">
    <property type="entry name" value="Homeodomain-like"/>
    <property type="match status" value="1"/>
</dbReference>
<dbReference type="PROSITE" id="PS50977">
    <property type="entry name" value="HTH_TETR_2"/>
    <property type="match status" value="1"/>
</dbReference>
<organism evidence="5 6">
    <name type="scientific">Microbacterium limosum</name>
    <dbReference type="NCBI Taxonomy" id="3079935"/>
    <lineage>
        <taxon>Bacteria</taxon>
        <taxon>Bacillati</taxon>
        <taxon>Actinomycetota</taxon>
        <taxon>Actinomycetes</taxon>
        <taxon>Micrococcales</taxon>
        <taxon>Microbacteriaceae</taxon>
        <taxon>Microbacterium</taxon>
    </lineage>
</organism>
<dbReference type="AlphaFoldDB" id="A0AAU0MF14"/>
<feature type="DNA-binding region" description="H-T-H motif" evidence="2">
    <location>
        <begin position="28"/>
        <end position="47"/>
    </location>
</feature>
<feature type="compositionally biased region" description="Low complexity" evidence="3">
    <location>
        <begin position="189"/>
        <end position="209"/>
    </location>
</feature>
<keyword evidence="1 2" id="KW-0238">DNA-binding</keyword>
<dbReference type="KEGG" id="mliy:RYJ27_09950"/>
<dbReference type="Gene3D" id="1.10.357.10">
    <property type="entry name" value="Tetracycline Repressor, domain 2"/>
    <property type="match status" value="1"/>
</dbReference>
<protein>
    <submittedName>
        <fullName evidence="5">TetR-like C-terminal domain-containing protein</fullName>
    </submittedName>
</protein>
<feature type="region of interest" description="Disordered" evidence="3">
    <location>
        <begin position="184"/>
        <end position="209"/>
    </location>
</feature>
<dbReference type="Proteomes" id="UP001329313">
    <property type="component" value="Chromosome"/>
</dbReference>
<proteinExistence type="predicted"/>